<dbReference type="PANTHER" id="PTHR11079">
    <property type="entry name" value="CYTOSINE DEAMINASE FAMILY MEMBER"/>
    <property type="match status" value="1"/>
</dbReference>
<dbReference type="PANTHER" id="PTHR11079:SF156">
    <property type="entry name" value="INACTIVE TRNA-SPECIFIC ADENOSINE DEAMINASE-LIKE PROTEIN 3-RELATED"/>
    <property type="match status" value="1"/>
</dbReference>
<dbReference type="STRING" id="1071378.G0WGA5"/>
<evidence type="ECO:0000313" key="5">
    <source>
        <dbReference type="Proteomes" id="UP000000689"/>
    </source>
</evidence>
<dbReference type="EMBL" id="HE580275">
    <property type="protein sequence ID" value="CCD26816.1"/>
    <property type="molecule type" value="Genomic_DNA"/>
</dbReference>
<dbReference type="GO" id="GO:0052718">
    <property type="term" value="C:tRNA-specific adenosine-34 deaminase complex"/>
    <property type="evidence" value="ECO:0007669"/>
    <property type="project" value="EnsemblFungi"/>
</dbReference>
<dbReference type="PROSITE" id="PS51747">
    <property type="entry name" value="CYT_DCMP_DEAMINASES_2"/>
    <property type="match status" value="1"/>
</dbReference>
<evidence type="ECO:0000313" key="4">
    <source>
        <dbReference type="EMBL" id="CCD26816.1"/>
    </source>
</evidence>
<dbReference type="GeneID" id="11493827"/>
<dbReference type="OrthoDB" id="3180714at2759"/>
<keyword evidence="5" id="KW-1185">Reference proteome</keyword>
<dbReference type="KEGG" id="ndi:NDAI_0I02480"/>
<protein>
    <recommendedName>
        <fullName evidence="3">CMP/dCMP-type deaminase domain-containing protein</fullName>
    </recommendedName>
</protein>
<dbReference type="RefSeq" id="XP_003672059.1">
    <property type="nucleotide sequence ID" value="XM_003672011.1"/>
</dbReference>
<dbReference type="AlphaFoldDB" id="G0WGA5"/>
<dbReference type="GO" id="GO:0052717">
    <property type="term" value="F:tRNA-specific adenosine-34 deaminase activity"/>
    <property type="evidence" value="ECO:0007669"/>
    <property type="project" value="TreeGrafter"/>
</dbReference>
<dbReference type="GO" id="GO:0002100">
    <property type="term" value="P:tRNA wobble adenosine to inosine editing"/>
    <property type="evidence" value="ECO:0007669"/>
    <property type="project" value="EnsemblFungi"/>
</dbReference>
<dbReference type="GO" id="GO:0005777">
    <property type="term" value="C:peroxisome"/>
    <property type="evidence" value="ECO:0007669"/>
    <property type="project" value="EnsemblFungi"/>
</dbReference>
<comment type="similarity">
    <text evidence="2">Belongs to the cytidine and deoxycytidylate deaminase family. ADAT3 subfamily.</text>
</comment>
<evidence type="ECO:0000256" key="2">
    <source>
        <dbReference type="ARBA" id="ARBA00038160"/>
    </source>
</evidence>
<dbReference type="Proteomes" id="UP000000689">
    <property type="component" value="Chromosome 9"/>
</dbReference>
<dbReference type="Pfam" id="PF00383">
    <property type="entry name" value="dCMP_cyt_deam_1"/>
    <property type="match status" value="1"/>
</dbReference>
<dbReference type="eggNOG" id="KOG2771">
    <property type="taxonomic scope" value="Eukaryota"/>
</dbReference>
<accession>G0WGA5</accession>
<dbReference type="InterPro" id="IPR002125">
    <property type="entry name" value="CMP_dCMP_dom"/>
</dbReference>
<sequence>MVKKVNNPLKIDFQKCIIEGRLQQILPKHITSEPELINIWTIDINPQDSKYFIAFIRRNIKETDPISLLHLKRIQKNPNDKSLLKLILCSVEYIADREDIIKLLESIEKKTPNGNVEKIQYTNLNKDLKVPKEPPITRELINEWSKKFWPMVWNGNPNDQILNDYIIDMDSIRGKLDIISKQSQSLAKSNEIPVVSLFVNPLDPLNHILSIDQRNSTSGCQLDHSIMNGIKKVAEDEVKRRKLEQEAKESNNYREKTYLCLNFDVYTTHEPCSMCSMALIHSRIKRLIFIKPMEVTGSLRPESGHGYCMHANKNLNSKYEVFQWIGDEYPVGSVENYTCC</sequence>
<dbReference type="OMA" id="GLESHYQ"/>
<reference evidence="4 5" key="1">
    <citation type="journal article" date="2011" name="Proc. Natl. Acad. Sci. U.S.A.">
        <title>Evolutionary erosion of yeast sex chromosomes by mating-type switching accidents.</title>
        <authorList>
            <person name="Gordon J.L."/>
            <person name="Armisen D."/>
            <person name="Proux-Wera E."/>
            <person name="Oheigeartaigh S.S."/>
            <person name="Byrne K.P."/>
            <person name="Wolfe K.H."/>
        </authorList>
    </citation>
    <scope>NUCLEOTIDE SEQUENCE [LARGE SCALE GENOMIC DNA]</scope>
    <source>
        <strain evidence="5">ATCC 10597 / BCRC 20456 / CBS 421 / NBRC 0211 / NRRL Y-12639</strain>
    </source>
</reference>
<keyword evidence="1" id="KW-0819">tRNA processing</keyword>
<organism evidence="4 5">
    <name type="scientific">Naumovozyma dairenensis (strain ATCC 10597 / BCRC 20456 / CBS 421 / NBRC 0211 / NRRL Y-12639)</name>
    <name type="common">Saccharomyces dairenensis</name>
    <dbReference type="NCBI Taxonomy" id="1071378"/>
    <lineage>
        <taxon>Eukaryota</taxon>
        <taxon>Fungi</taxon>
        <taxon>Dikarya</taxon>
        <taxon>Ascomycota</taxon>
        <taxon>Saccharomycotina</taxon>
        <taxon>Saccharomycetes</taxon>
        <taxon>Saccharomycetales</taxon>
        <taxon>Saccharomycetaceae</taxon>
        <taxon>Naumovozyma</taxon>
    </lineage>
</organism>
<evidence type="ECO:0000259" key="3">
    <source>
        <dbReference type="PROSITE" id="PS51747"/>
    </source>
</evidence>
<name>G0WGA5_NAUDC</name>
<evidence type="ECO:0000256" key="1">
    <source>
        <dbReference type="ARBA" id="ARBA00022694"/>
    </source>
</evidence>
<feature type="domain" description="CMP/dCMP-type deaminase" evidence="3">
    <location>
        <begin position="174"/>
        <end position="302"/>
    </location>
</feature>
<dbReference type="HOGENOM" id="CLU_013817_2_0_1"/>
<proteinExistence type="inferred from homology"/>
<dbReference type="Gene3D" id="3.40.140.10">
    <property type="entry name" value="Cytidine Deaminase, domain 2"/>
    <property type="match status" value="1"/>
</dbReference>
<dbReference type="InterPro" id="IPR016193">
    <property type="entry name" value="Cytidine_deaminase-like"/>
</dbReference>
<dbReference type="SUPFAM" id="SSF53927">
    <property type="entry name" value="Cytidine deaminase-like"/>
    <property type="match status" value="1"/>
</dbReference>
<dbReference type="GO" id="GO:0005634">
    <property type="term" value="C:nucleus"/>
    <property type="evidence" value="ECO:0007669"/>
    <property type="project" value="TreeGrafter"/>
</dbReference>
<gene>
    <name evidence="4" type="primary">NDAI0I02480</name>
    <name evidence="4" type="ordered locus">NDAI_0I02480</name>
</gene>